<feature type="transmembrane region" description="Helical" evidence="2">
    <location>
        <begin position="179"/>
        <end position="200"/>
    </location>
</feature>
<keyword evidence="4" id="KW-1185">Reference proteome</keyword>
<organism evidence="3 4">
    <name type="scientific">Dactylosporangium aurantiacum</name>
    <dbReference type="NCBI Taxonomy" id="35754"/>
    <lineage>
        <taxon>Bacteria</taxon>
        <taxon>Bacillati</taxon>
        <taxon>Actinomycetota</taxon>
        <taxon>Actinomycetes</taxon>
        <taxon>Micromonosporales</taxon>
        <taxon>Micromonosporaceae</taxon>
        <taxon>Dactylosporangium</taxon>
    </lineage>
</organism>
<accession>A0A9Q9IFM0</accession>
<name>A0A9Q9IFM0_9ACTN</name>
<feature type="compositionally biased region" description="Basic and acidic residues" evidence="1">
    <location>
        <begin position="251"/>
        <end position="278"/>
    </location>
</feature>
<feature type="transmembrane region" description="Helical" evidence="2">
    <location>
        <begin position="79"/>
        <end position="96"/>
    </location>
</feature>
<dbReference type="EMBL" id="CP073767">
    <property type="protein sequence ID" value="UWZ54576.1"/>
    <property type="molecule type" value="Genomic_DNA"/>
</dbReference>
<keyword evidence="2" id="KW-0812">Transmembrane</keyword>
<dbReference type="Proteomes" id="UP001058003">
    <property type="component" value="Chromosome"/>
</dbReference>
<feature type="compositionally biased region" description="Pro residues" evidence="1">
    <location>
        <begin position="301"/>
        <end position="310"/>
    </location>
</feature>
<reference evidence="3" key="1">
    <citation type="submission" date="2021-04" db="EMBL/GenBank/DDBJ databases">
        <title>Dactylosporangium aurantiacum NRRL B-8018 full assembly.</title>
        <authorList>
            <person name="Hartkoorn R.C."/>
            <person name="Beaudoing E."/>
            <person name="Hot D."/>
        </authorList>
    </citation>
    <scope>NUCLEOTIDE SEQUENCE</scope>
    <source>
        <strain evidence="3">NRRL B-8018</strain>
    </source>
</reference>
<dbReference type="InterPro" id="IPR008910">
    <property type="entry name" value="MSC_TM_helix"/>
</dbReference>
<sequence length="346" mass="36802">MGMPHRMVRDALGDVVRFVPSLLLFLVILLAGWGLAVLLRAGVRKLLATVGFDRLAERGGVGRALARTNFDAGDLIAKLVYYAVLLFTLQIAFGVWGPNPVSELIDTVVSWLPRAAVAVIIVVVAAALAGGLRDLVTEALGGLPYGRLLANLGYWFILGLGVIAALNQIGIATTVTTPVLIAVLATVAGILVVGVGGGLVRPMQQRWETWLTRVEQEAPAVSERVRQAAQTRREEAEARRAAEAEAARQAEEARQAEAARQAEEARQAERVRQEEASRRAMASLVAERSAPADAPTMIVPTVPPAVPPAPGAQQSGQLQVPSQRPVTPPVTDSDQTVAINPPRDDT</sequence>
<dbReference type="Pfam" id="PF05552">
    <property type="entry name" value="MS_channel_1st_1"/>
    <property type="match status" value="2"/>
</dbReference>
<evidence type="ECO:0000313" key="3">
    <source>
        <dbReference type="EMBL" id="UWZ54576.1"/>
    </source>
</evidence>
<feature type="compositionally biased region" description="Polar residues" evidence="1">
    <location>
        <begin position="312"/>
        <end position="338"/>
    </location>
</feature>
<dbReference type="KEGG" id="daur:Daura_50545"/>
<dbReference type="OrthoDB" id="5184470at2"/>
<evidence type="ECO:0000256" key="2">
    <source>
        <dbReference type="SAM" id="Phobius"/>
    </source>
</evidence>
<feature type="transmembrane region" description="Helical" evidence="2">
    <location>
        <begin position="148"/>
        <end position="167"/>
    </location>
</feature>
<keyword evidence="2" id="KW-1133">Transmembrane helix</keyword>
<feature type="transmembrane region" description="Helical" evidence="2">
    <location>
        <begin position="116"/>
        <end position="136"/>
    </location>
</feature>
<proteinExistence type="predicted"/>
<evidence type="ECO:0000313" key="4">
    <source>
        <dbReference type="Proteomes" id="UP001058003"/>
    </source>
</evidence>
<evidence type="ECO:0000256" key="1">
    <source>
        <dbReference type="SAM" id="MobiDB-lite"/>
    </source>
</evidence>
<dbReference type="AlphaFoldDB" id="A0A9Q9IFM0"/>
<protein>
    <submittedName>
        <fullName evidence="3">Uncharacterized protein</fullName>
    </submittedName>
</protein>
<gene>
    <name evidence="3" type="ORF">Daura_50545</name>
</gene>
<keyword evidence="2" id="KW-0472">Membrane</keyword>
<feature type="region of interest" description="Disordered" evidence="1">
    <location>
        <begin position="251"/>
        <end position="346"/>
    </location>
</feature>
<feature type="transmembrane region" description="Helical" evidence="2">
    <location>
        <begin position="20"/>
        <end position="39"/>
    </location>
</feature>